<dbReference type="Proteomes" id="UP000736583">
    <property type="component" value="Unassembled WGS sequence"/>
</dbReference>
<organism evidence="4 5">
    <name type="scientific">Clostridium simiarum</name>
    <dbReference type="NCBI Taxonomy" id="2841506"/>
    <lineage>
        <taxon>Bacteria</taxon>
        <taxon>Bacillati</taxon>
        <taxon>Bacillota</taxon>
        <taxon>Clostridia</taxon>
        <taxon>Eubacteriales</taxon>
        <taxon>Clostridiaceae</taxon>
        <taxon>Clostridium</taxon>
    </lineage>
</organism>
<dbReference type="EMBL" id="JAHLQL010000001">
    <property type="protein sequence ID" value="MBU5590294.1"/>
    <property type="molecule type" value="Genomic_DNA"/>
</dbReference>
<evidence type="ECO:0000256" key="1">
    <source>
        <dbReference type="SAM" id="Phobius"/>
    </source>
</evidence>
<protein>
    <submittedName>
        <fullName evidence="4">Germination protein YpeB</fullName>
    </submittedName>
</protein>
<evidence type="ECO:0000313" key="5">
    <source>
        <dbReference type="Proteomes" id="UP000736583"/>
    </source>
</evidence>
<gene>
    <name evidence="4" type="primary">ypeB</name>
    <name evidence="4" type="ORF">KQI89_00790</name>
</gene>
<reference evidence="4 5" key="1">
    <citation type="submission" date="2021-06" db="EMBL/GenBank/DDBJ databases">
        <authorList>
            <person name="Sun Q."/>
            <person name="Li D."/>
        </authorList>
    </citation>
    <scope>NUCLEOTIDE SEQUENCE [LARGE SCALE GENOMIC DNA]</scope>
    <source>
        <strain evidence="4 5">MSJ-4</strain>
    </source>
</reference>
<keyword evidence="1" id="KW-0812">Transmembrane</keyword>
<keyword evidence="1" id="KW-1133">Transmembrane helix</keyword>
<sequence>MKKNNISRKRIIYTLVVTLIVVFSSTFAILMTLERTDYRNYLQSQYSKSIYELVTAVDNIQDNLSKSAIAGDKDQRLLIFEEIFRYSTMASDRLHSLPIPQERINETSKFLIQVGDYCYSLVKGSMNGEEITDDQLDAIDSLSDQSYTLRENLTGLLQEINEGKVKWGEIRKKATGVLAKNDENLVSEKFQGIQKQIAQYPSLIYDGPFSDNILEIEPKVNQEEEISVENAKEALKKAIGGREIKEIQEKSSESNTKIESYGFNVVLNGRDEKENIVCDVSKKGGKIIYLMDNRGIKQPTITVEDAVERGKSYLDSLGYKNMIPTYTLKYEDNITINYVYSIDNIAVYPDQIKLKMALDDGSVVGMEAEKYLVSHTDKRELPKISIAADQGRKNVGKRLNINNIRLAVIPTEMNKEALCYEYSGNYRDEEYKVYIDVVTGSPQRIIKIINTPNGQLAI</sequence>
<keyword evidence="5" id="KW-1185">Reference proteome</keyword>
<dbReference type="NCBIfam" id="TIGR02889">
    <property type="entry name" value="spore_YpeB"/>
    <property type="match status" value="1"/>
</dbReference>
<proteinExistence type="predicted"/>
<accession>A0ABS6EVQ2</accession>
<dbReference type="RefSeq" id="WP_216455524.1">
    <property type="nucleotide sequence ID" value="NZ_JAHLQL010000001.1"/>
</dbReference>
<evidence type="ECO:0000259" key="2">
    <source>
        <dbReference type="Pfam" id="PF14620"/>
    </source>
</evidence>
<feature type="domain" description="Sporulation protein YpeB N-terminal" evidence="3">
    <location>
        <begin position="34"/>
        <end position="169"/>
    </location>
</feature>
<dbReference type="Pfam" id="PF20769">
    <property type="entry name" value="YPEB_N"/>
    <property type="match status" value="1"/>
</dbReference>
<comment type="caution">
    <text evidence="4">The sequence shown here is derived from an EMBL/GenBank/DDBJ whole genome shotgun (WGS) entry which is preliminary data.</text>
</comment>
<dbReference type="Pfam" id="PF14620">
    <property type="entry name" value="YPEB_PepSY1-2"/>
    <property type="match status" value="1"/>
</dbReference>
<keyword evidence="1" id="KW-0472">Membrane</keyword>
<evidence type="ECO:0000259" key="3">
    <source>
        <dbReference type="Pfam" id="PF20769"/>
    </source>
</evidence>
<name>A0ABS6EVQ2_9CLOT</name>
<evidence type="ECO:0000313" key="4">
    <source>
        <dbReference type="EMBL" id="MBU5590294.1"/>
    </source>
</evidence>
<feature type="domain" description="Sporulation protein YpeB PepSY1 and PepSY2" evidence="2">
    <location>
        <begin position="187"/>
        <end position="382"/>
    </location>
</feature>
<dbReference type="InterPro" id="IPR014239">
    <property type="entry name" value="YpeB_PepSY1-2"/>
</dbReference>
<feature type="transmembrane region" description="Helical" evidence="1">
    <location>
        <begin position="12"/>
        <end position="33"/>
    </location>
</feature>
<dbReference type="InterPro" id="IPR048402">
    <property type="entry name" value="YpeB_N"/>
</dbReference>